<dbReference type="InterPro" id="IPR011659">
    <property type="entry name" value="WD40"/>
</dbReference>
<dbReference type="AlphaFoldDB" id="A0A3D9SGL3"/>
<comment type="caution">
    <text evidence="3">The sequence shown here is derived from an EMBL/GenBank/DDBJ whole genome shotgun (WGS) entry which is preliminary data.</text>
</comment>
<keyword evidence="2" id="KW-0732">Signal</keyword>
<dbReference type="Gene3D" id="2.120.10.30">
    <property type="entry name" value="TolB, C-terminal domain"/>
    <property type="match status" value="1"/>
</dbReference>
<keyword evidence="4" id="KW-1185">Reference proteome</keyword>
<evidence type="ECO:0000313" key="3">
    <source>
        <dbReference type="EMBL" id="REE95039.1"/>
    </source>
</evidence>
<dbReference type="Pfam" id="PF07676">
    <property type="entry name" value="PD40"/>
    <property type="match status" value="2"/>
</dbReference>
<proteinExistence type="inferred from homology"/>
<gene>
    <name evidence="3" type="ORF">DFJ69_0412</name>
</gene>
<dbReference type="SUPFAM" id="SSF82171">
    <property type="entry name" value="DPP6 N-terminal domain-like"/>
    <property type="match status" value="1"/>
</dbReference>
<organism evidence="3 4">
    <name type="scientific">Thermomonospora umbrina</name>
    <dbReference type="NCBI Taxonomy" id="111806"/>
    <lineage>
        <taxon>Bacteria</taxon>
        <taxon>Bacillati</taxon>
        <taxon>Actinomycetota</taxon>
        <taxon>Actinomycetes</taxon>
        <taxon>Streptosporangiales</taxon>
        <taxon>Thermomonosporaceae</taxon>
        <taxon>Thermomonospora</taxon>
    </lineage>
</organism>
<evidence type="ECO:0000256" key="1">
    <source>
        <dbReference type="ARBA" id="ARBA00009820"/>
    </source>
</evidence>
<dbReference type="Proteomes" id="UP000256661">
    <property type="component" value="Unassembled WGS sequence"/>
</dbReference>
<evidence type="ECO:0000313" key="4">
    <source>
        <dbReference type="Proteomes" id="UP000256661"/>
    </source>
</evidence>
<protein>
    <submittedName>
        <fullName evidence="3">WD40 repeat protein</fullName>
    </submittedName>
</protein>
<name>A0A3D9SGL3_9ACTN</name>
<dbReference type="EMBL" id="QTTT01000001">
    <property type="protein sequence ID" value="REE95039.1"/>
    <property type="molecule type" value="Genomic_DNA"/>
</dbReference>
<accession>A0A3D9SGL3</accession>
<comment type="similarity">
    <text evidence="1">Belongs to the TolB family.</text>
</comment>
<feature type="signal peptide" evidence="2">
    <location>
        <begin position="1"/>
        <end position="29"/>
    </location>
</feature>
<evidence type="ECO:0000256" key="2">
    <source>
        <dbReference type="SAM" id="SignalP"/>
    </source>
</evidence>
<sequence>MFQKRTLLRLATAALIAGPAVVMVSPADADDQTRGGGINRVLYEKGTTTLGVFDLKSAIPDQAPPTTQPVANGTQEGAYSPDGTRIAYFRVSDRTIQVLNRSTNTLTKAATFPAGASLGVFLRWSPDSTKLAYNMRHPVAGQSFPAEEVWTLTLGVTNSATPGLRLSTANGQANSPTWSPDSQGVAYSETLGGQNDLYFKYSNGTGPLQITNDAPTQSFPSWSPNGDRIAYISADPTAGTRTLKVTGMFNAGFGWSVGGTGAITPATSRIVSPTSPISWSPNSLRLAVNWTSTGIALYTTPPFGSGNWQETFNGEKSGQNALLWSPDNLKVAYQPLGKNELWTMNAGGSANPFKFANEVGFLLSWH</sequence>
<feature type="chain" id="PRO_5017789891" evidence="2">
    <location>
        <begin position="30"/>
        <end position="366"/>
    </location>
</feature>
<dbReference type="PANTHER" id="PTHR36842">
    <property type="entry name" value="PROTEIN TOLB HOMOLOG"/>
    <property type="match status" value="1"/>
</dbReference>
<reference evidence="3 4" key="1">
    <citation type="submission" date="2018-08" db="EMBL/GenBank/DDBJ databases">
        <title>Sequencing the genomes of 1000 actinobacteria strains.</title>
        <authorList>
            <person name="Klenk H.-P."/>
        </authorList>
    </citation>
    <scope>NUCLEOTIDE SEQUENCE [LARGE SCALE GENOMIC DNA]</scope>
    <source>
        <strain evidence="3 4">DSM 43927</strain>
    </source>
</reference>
<dbReference type="PANTHER" id="PTHR36842:SF1">
    <property type="entry name" value="PROTEIN TOLB"/>
    <property type="match status" value="1"/>
</dbReference>
<dbReference type="InterPro" id="IPR011042">
    <property type="entry name" value="6-blade_b-propeller_TolB-like"/>
</dbReference>